<evidence type="ECO:0000256" key="2">
    <source>
        <dbReference type="SAM" id="MobiDB-lite"/>
    </source>
</evidence>
<protein>
    <submittedName>
        <fullName evidence="3">Uncharacterized protein</fullName>
    </submittedName>
</protein>
<comment type="caution">
    <text evidence="3">The sequence shown here is derived from an EMBL/GenBank/DDBJ whole genome shotgun (WGS) entry which is preliminary data.</text>
</comment>
<evidence type="ECO:0000256" key="1">
    <source>
        <dbReference type="SAM" id="Coils"/>
    </source>
</evidence>
<reference evidence="3 4" key="1">
    <citation type="submission" date="2024-09" db="EMBL/GenBank/DDBJ databases">
        <title>Rethinking Asexuality: The Enigmatic Case of Functional Sexual Genes in Lepraria (Stereocaulaceae).</title>
        <authorList>
            <person name="Doellman M."/>
            <person name="Sun Y."/>
            <person name="Barcenas-Pena A."/>
            <person name="Lumbsch H.T."/>
            <person name="Grewe F."/>
        </authorList>
    </citation>
    <scope>NUCLEOTIDE SEQUENCE [LARGE SCALE GENOMIC DNA]</scope>
    <source>
        <strain evidence="3 4">Mercado 3170</strain>
    </source>
</reference>
<keyword evidence="4" id="KW-1185">Reference proteome</keyword>
<feature type="region of interest" description="Disordered" evidence="2">
    <location>
        <begin position="169"/>
        <end position="196"/>
    </location>
</feature>
<accession>A0ABR4ANN5</accession>
<name>A0ABR4ANN5_9LECA</name>
<evidence type="ECO:0000313" key="3">
    <source>
        <dbReference type="EMBL" id="KAL2046411.1"/>
    </source>
</evidence>
<sequence>MQETMIDHTQHWGIEGAQCFNEALEDSRCLQALTASLLDILQCKYNDIHFQHNPAPGNDLSSENELNRRSLENNIENLIRSLQNIQKDVEANIESFNNPPTKTFFQSNIEQLTAIYQLLFILPSLRPFIPDKAPNATIFEGQPDAVSIGASFEDEEIKDMKEAACFDREPRSLSSLPPSRHTKGELRTAGPLVTRY</sequence>
<dbReference type="EMBL" id="JBEFKJ010000004">
    <property type="protein sequence ID" value="KAL2046411.1"/>
    <property type="molecule type" value="Genomic_DNA"/>
</dbReference>
<keyword evidence="1" id="KW-0175">Coiled coil</keyword>
<organism evidence="3 4">
    <name type="scientific">Stereocaulon virgatum</name>
    <dbReference type="NCBI Taxonomy" id="373712"/>
    <lineage>
        <taxon>Eukaryota</taxon>
        <taxon>Fungi</taxon>
        <taxon>Dikarya</taxon>
        <taxon>Ascomycota</taxon>
        <taxon>Pezizomycotina</taxon>
        <taxon>Lecanoromycetes</taxon>
        <taxon>OSLEUM clade</taxon>
        <taxon>Lecanoromycetidae</taxon>
        <taxon>Lecanorales</taxon>
        <taxon>Lecanorineae</taxon>
        <taxon>Stereocaulaceae</taxon>
        <taxon>Stereocaulon</taxon>
    </lineage>
</organism>
<dbReference type="Proteomes" id="UP001590950">
    <property type="component" value="Unassembled WGS sequence"/>
</dbReference>
<evidence type="ECO:0000313" key="4">
    <source>
        <dbReference type="Proteomes" id="UP001590950"/>
    </source>
</evidence>
<proteinExistence type="predicted"/>
<gene>
    <name evidence="3" type="ORF">N7G274_001858</name>
</gene>
<feature type="coiled-coil region" evidence="1">
    <location>
        <begin position="61"/>
        <end position="88"/>
    </location>
</feature>